<dbReference type="Pfam" id="PF00001">
    <property type="entry name" value="7tm_1"/>
    <property type="match status" value="1"/>
</dbReference>
<keyword evidence="3 5" id="KW-1133">Transmembrane helix</keyword>
<feature type="transmembrane region" description="Helical" evidence="5">
    <location>
        <begin position="12"/>
        <end position="31"/>
    </location>
</feature>
<name>A0ABT8FMM0_9ACTN</name>
<comment type="caution">
    <text evidence="7">The sequence shown here is derived from an EMBL/GenBank/DDBJ whole genome shotgun (WGS) entry which is preliminary data.</text>
</comment>
<dbReference type="SUPFAM" id="SSF81321">
    <property type="entry name" value="Family A G protein-coupled receptor-like"/>
    <property type="match status" value="1"/>
</dbReference>
<keyword evidence="4 5" id="KW-0472">Membrane</keyword>
<evidence type="ECO:0000256" key="3">
    <source>
        <dbReference type="ARBA" id="ARBA00022989"/>
    </source>
</evidence>
<feature type="domain" description="G-protein coupled receptors family 1 profile" evidence="6">
    <location>
        <begin position="1"/>
        <end position="113"/>
    </location>
</feature>
<keyword evidence="7" id="KW-0675">Receptor</keyword>
<comment type="subcellular location">
    <subcellularLocation>
        <location evidence="1">Membrane</location>
        <topology evidence="1">Multi-pass membrane protein</topology>
    </subcellularLocation>
</comment>
<feature type="transmembrane region" description="Helical" evidence="5">
    <location>
        <begin position="58"/>
        <end position="81"/>
    </location>
</feature>
<sequence length="113" mass="12847">ATPLTKKTAMLRILLIWVMSIGWTIAPLFGWNRYVPEGNMTACGTDYLTKDIVSRSYIIIYSIFVYFAPLLLIIYSYWFIVQAVAAHEKSMREQAKKMNVASLRSSEAAQTST</sequence>
<dbReference type="InterPro" id="IPR050125">
    <property type="entry name" value="GPCR_opsins"/>
</dbReference>
<organism evidence="7 8">
    <name type="scientific">Nocardioides oceani</name>
    <dbReference type="NCBI Taxonomy" id="3058369"/>
    <lineage>
        <taxon>Bacteria</taxon>
        <taxon>Bacillati</taxon>
        <taxon>Actinomycetota</taxon>
        <taxon>Actinomycetes</taxon>
        <taxon>Propionibacteriales</taxon>
        <taxon>Nocardioidaceae</taxon>
        <taxon>Nocardioides</taxon>
    </lineage>
</organism>
<evidence type="ECO:0000256" key="5">
    <source>
        <dbReference type="SAM" id="Phobius"/>
    </source>
</evidence>
<keyword evidence="2 5" id="KW-0812">Transmembrane</keyword>
<dbReference type="RefSeq" id="WP_300955310.1">
    <property type="nucleotide sequence ID" value="NZ_JAUHJQ010000078.1"/>
</dbReference>
<feature type="non-terminal residue" evidence="7">
    <location>
        <position position="113"/>
    </location>
</feature>
<gene>
    <name evidence="7" type="ORF">QWY28_23365</name>
</gene>
<dbReference type="PROSITE" id="PS50262">
    <property type="entry name" value="G_PROTEIN_RECEP_F1_2"/>
    <property type="match status" value="1"/>
</dbReference>
<reference evidence="7" key="1">
    <citation type="submission" date="2023-06" db="EMBL/GenBank/DDBJ databases">
        <title>Draft genome sequence of Nocardioides sp. SOB77.</title>
        <authorList>
            <person name="Zhang G."/>
        </authorList>
    </citation>
    <scope>NUCLEOTIDE SEQUENCE</scope>
    <source>
        <strain evidence="7">SOB77</strain>
    </source>
</reference>
<dbReference type="Gene3D" id="1.20.1070.10">
    <property type="entry name" value="Rhodopsin 7-helix transmembrane proteins"/>
    <property type="match status" value="1"/>
</dbReference>
<accession>A0ABT8FMM0</accession>
<dbReference type="InterPro" id="IPR017452">
    <property type="entry name" value="GPCR_Rhodpsn_7TM"/>
</dbReference>
<evidence type="ECO:0000313" key="8">
    <source>
        <dbReference type="Proteomes" id="UP001168620"/>
    </source>
</evidence>
<proteinExistence type="predicted"/>
<dbReference type="PANTHER" id="PTHR24240">
    <property type="entry name" value="OPSIN"/>
    <property type="match status" value="1"/>
</dbReference>
<keyword evidence="8" id="KW-1185">Reference proteome</keyword>
<dbReference type="Proteomes" id="UP001168620">
    <property type="component" value="Unassembled WGS sequence"/>
</dbReference>
<protein>
    <submittedName>
        <fullName evidence="7">7 transmembrane receptor</fullName>
    </submittedName>
</protein>
<evidence type="ECO:0000256" key="2">
    <source>
        <dbReference type="ARBA" id="ARBA00022692"/>
    </source>
</evidence>
<dbReference type="InterPro" id="IPR000276">
    <property type="entry name" value="GPCR_Rhodpsn"/>
</dbReference>
<evidence type="ECO:0000256" key="1">
    <source>
        <dbReference type="ARBA" id="ARBA00004141"/>
    </source>
</evidence>
<evidence type="ECO:0000256" key="4">
    <source>
        <dbReference type="ARBA" id="ARBA00023136"/>
    </source>
</evidence>
<evidence type="ECO:0000313" key="7">
    <source>
        <dbReference type="EMBL" id="MDN4175906.1"/>
    </source>
</evidence>
<dbReference type="EMBL" id="JAUHJQ010000078">
    <property type="protein sequence ID" value="MDN4175906.1"/>
    <property type="molecule type" value="Genomic_DNA"/>
</dbReference>
<evidence type="ECO:0000259" key="6">
    <source>
        <dbReference type="PROSITE" id="PS50262"/>
    </source>
</evidence>
<feature type="non-terminal residue" evidence="7">
    <location>
        <position position="1"/>
    </location>
</feature>